<keyword evidence="4" id="KW-0804">Transcription</keyword>
<evidence type="ECO:0000256" key="4">
    <source>
        <dbReference type="ARBA" id="ARBA00023163"/>
    </source>
</evidence>
<evidence type="ECO:0000313" key="6">
    <source>
        <dbReference type="EMBL" id="QIR05409.1"/>
    </source>
</evidence>
<organism evidence="6 7">
    <name type="scientific">Salinivibrio costicola</name>
    <name type="common">Vibrio costicola</name>
    <dbReference type="NCBI Taxonomy" id="51367"/>
    <lineage>
        <taxon>Bacteria</taxon>
        <taxon>Pseudomonadati</taxon>
        <taxon>Pseudomonadota</taxon>
        <taxon>Gammaproteobacteria</taxon>
        <taxon>Vibrionales</taxon>
        <taxon>Vibrionaceae</taxon>
        <taxon>Salinivibrio</taxon>
    </lineage>
</organism>
<feature type="domain" description="HTH lysR-type" evidence="5">
    <location>
        <begin position="9"/>
        <end position="66"/>
    </location>
</feature>
<evidence type="ECO:0000256" key="3">
    <source>
        <dbReference type="ARBA" id="ARBA00023125"/>
    </source>
</evidence>
<accession>A0ABX6K3A2</accession>
<dbReference type="PANTHER" id="PTHR30118:SF15">
    <property type="entry name" value="TRANSCRIPTIONAL REGULATORY PROTEIN"/>
    <property type="match status" value="1"/>
</dbReference>
<dbReference type="PANTHER" id="PTHR30118">
    <property type="entry name" value="HTH-TYPE TRANSCRIPTIONAL REGULATOR LEUO-RELATED"/>
    <property type="match status" value="1"/>
</dbReference>
<dbReference type="InterPro" id="IPR036390">
    <property type="entry name" value="WH_DNA-bd_sf"/>
</dbReference>
<protein>
    <submittedName>
        <fullName evidence="6">LysR family transcriptional regulator</fullName>
    </submittedName>
</protein>
<evidence type="ECO:0000256" key="1">
    <source>
        <dbReference type="ARBA" id="ARBA00009437"/>
    </source>
</evidence>
<evidence type="ECO:0000259" key="5">
    <source>
        <dbReference type="PROSITE" id="PS50931"/>
    </source>
</evidence>
<evidence type="ECO:0000313" key="7">
    <source>
        <dbReference type="Proteomes" id="UP000501408"/>
    </source>
</evidence>
<reference evidence="6 7" key="1">
    <citation type="submission" date="2020-03" db="EMBL/GenBank/DDBJ databases">
        <title>Genome mining reveals the biosynthetic pathways of PHA and ectoines of the halophilic strain Salinivibrio costicola M318 isolated from fermented shrimp paste.</title>
        <authorList>
            <person name="Doan T.V."/>
            <person name="Tran L.T."/>
            <person name="Trieu T.A."/>
            <person name="Nguyen Q.V."/>
            <person name="Quach T.N."/>
            <person name="Phi T.Q."/>
            <person name="Kumar S."/>
        </authorList>
    </citation>
    <scope>NUCLEOTIDE SEQUENCE [LARGE SCALE GENOMIC DNA]</scope>
    <source>
        <strain evidence="6 7">M318</strain>
    </source>
</reference>
<dbReference type="InterPro" id="IPR050389">
    <property type="entry name" value="LysR-type_TF"/>
</dbReference>
<dbReference type="SUPFAM" id="SSF46785">
    <property type="entry name" value="Winged helix' DNA-binding domain"/>
    <property type="match status" value="1"/>
</dbReference>
<dbReference type="Pfam" id="PF03466">
    <property type="entry name" value="LysR_substrate"/>
    <property type="match status" value="1"/>
</dbReference>
<dbReference type="Proteomes" id="UP000501408">
    <property type="component" value="Chromosome 1"/>
</dbReference>
<gene>
    <name evidence="6" type="ORF">HBA18_02845</name>
</gene>
<comment type="similarity">
    <text evidence="1">Belongs to the LysR transcriptional regulatory family.</text>
</comment>
<dbReference type="PRINTS" id="PR00039">
    <property type="entry name" value="HTHLYSR"/>
</dbReference>
<dbReference type="Gene3D" id="1.10.10.10">
    <property type="entry name" value="Winged helix-like DNA-binding domain superfamily/Winged helix DNA-binding domain"/>
    <property type="match status" value="1"/>
</dbReference>
<dbReference type="InterPro" id="IPR036388">
    <property type="entry name" value="WH-like_DNA-bd_sf"/>
</dbReference>
<name>A0ABX6K3A2_SALCS</name>
<keyword evidence="2" id="KW-0805">Transcription regulation</keyword>
<keyword evidence="7" id="KW-1185">Reference proteome</keyword>
<dbReference type="RefSeq" id="WP_167314017.1">
    <property type="nucleotide sequence ID" value="NZ_CP050266.1"/>
</dbReference>
<dbReference type="Gene3D" id="3.40.190.10">
    <property type="entry name" value="Periplasmic binding protein-like II"/>
    <property type="match status" value="2"/>
</dbReference>
<dbReference type="EMBL" id="CP050266">
    <property type="protein sequence ID" value="QIR05409.1"/>
    <property type="molecule type" value="Genomic_DNA"/>
</dbReference>
<dbReference type="InterPro" id="IPR005119">
    <property type="entry name" value="LysR_subst-bd"/>
</dbReference>
<proteinExistence type="inferred from homology"/>
<sequence>MAQKQWRKYDLNLLVTFITLMETRSVTRAAERLALGQSAMSHSLSRLRVMLDDPLFERRGHQMVPTARAIDIAPKIQALLDTLASEVLVPPYFDPQHYDGQVRIGLTDYAELIFAPALFDSFTTHLPHAQLSLRPVDKKSCQQALDDDEVDVVIGVLPEGMENMTSQLLYHEQHVCLFDPKSTGLQAPISLADFVATPHALVSTQGQLTSPIDQTLTKLGYHRHVVMGSQRFLTVRQLLKQRQLLCTVPELMARIDNFDDTDTLSLSVPPIDVPGFDIHLAWRQQISAHPRTQWLIAHITETVLTRVDALKADPTYDGKE</sequence>
<dbReference type="InterPro" id="IPR000847">
    <property type="entry name" value="LysR_HTH_N"/>
</dbReference>
<dbReference type="PROSITE" id="PS50931">
    <property type="entry name" value="HTH_LYSR"/>
    <property type="match status" value="1"/>
</dbReference>
<evidence type="ECO:0000256" key="2">
    <source>
        <dbReference type="ARBA" id="ARBA00023015"/>
    </source>
</evidence>
<dbReference type="SUPFAM" id="SSF53850">
    <property type="entry name" value="Periplasmic binding protein-like II"/>
    <property type="match status" value="1"/>
</dbReference>
<dbReference type="Pfam" id="PF00126">
    <property type="entry name" value="HTH_1"/>
    <property type="match status" value="1"/>
</dbReference>
<keyword evidence="3" id="KW-0238">DNA-binding</keyword>